<proteinExistence type="predicted"/>
<gene>
    <name evidence="2" type="ORF">GCM10010439_27080</name>
</gene>
<feature type="signal peptide" evidence="1">
    <location>
        <begin position="1"/>
        <end position="22"/>
    </location>
</feature>
<evidence type="ECO:0000313" key="3">
    <source>
        <dbReference type="Proteomes" id="UP001501842"/>
    </source>
</evidence>
<organism evidence="2 3">
    <name type="scientific">Actinocorallia aurantiaca</name>
    <dbReference type="NCBI Taxonomy" id="46204"/>
    <lineage>
        <taxon>Bacteria</taxon>
        <taxon>Bacillati</taxon>
        <taxon>Actinomycetota</taxon>
        <taxon>Actinomycetes</taxon>
        <taxon>Streptosporangiales</taxon>
        <taxon>Thermomonosporaceae</taxon>
        <taxon>Actinocorallia</taxon>
    </lineage>
</organism>
<accession>A0ABN3U739</accession>
<sequence length="280" mass="30763">MLRRFFALLMVLALSACGVSSASELPSEKGGDPGPEGVDVSVFRDALANGRFAEFENFQPDRALLAAGQSRILLLGTVRGFRLTPRTGSVVMSARVEETLKGAGLVPGRRLRIDLGRRDNAPDSARRANRGTVARYRAAVPEGSRFLVQLFPREGVHAGAGGSFKPYGPTALVFEGQDGIVGAYADLPETWTEQRSLTGLRDEIFHRLRSDGTVCAPRLVYPQEVGDPLRLTFEDCLRREERTLDRKIRKACQGITRLRPRVRLSSPETDLDCLKVNIEG</sequence>
<evidence type="ECO:0000313" key="2">
    <source>
        <dbReference type="EMBL" id="GAA2725909.1"/>
    </source>
</evidence>
<evidence type="ECO:0000256" key="1">
    <source>
        <dbReference type="SAM" id="SignalP"/>
    </source>
</evidence>
<comment type="caution">
    <text evidence="2">The sequence shown here is derived from an EMBL/GenBank/DDBJ whole genome shotgun (WGS) entry which is preliminary data.</text>
</comment>
<evidence type="ECO:0008006" key="4">
    <source>
        <dbReference type="Google" id="ProtNLM"/>
    </source>
</evidence>
<dbReference type="PROSITE" id="PS51257">
    <property type="entry name" value="PROKAR_LIPOPROTEIN"/>
    <property type="match status" value="1"/>
</dbReference>
<dbReference type="Proteomes" id="UP001501842">
    <property type="component" value="Unassembled WGS sequence"/>
</dbReference>
<protein>
    <recommendedName>
        <fullName evidence="4">Lipoprotein</fullName>
    </recommendedName>
</protein>
<feature type="chain" id="PRO_5047516144" description="Lipoprotein" evidence="1">
    <location>
        <begin position="23"/>
        <end position="280"/>
    </location>
</feature>
<keyword evidence="1" id="KW-0732">Signal</keyword>
<reference evidence="2 3" key="1">
    <citation type="journal article" date="2019" name="Int. J. Syst. Evol. Microbiol.">
        <title>The Global Catalogue of Microorganisms (GCM) 10K type strain sequencing project: providing services to taxonomists for standard genome sequencing and annotation.</title>
        <authorList>
            <consortium name="The Broad Institute Genomics Platform"/>
            <consortium name="The Broad Institute Genome Sequencing Center for Infectious Disease"/>
            <person name="Wu L."/>
            <person name="Ma J."/>
        </authorList>
    </citation>
    <scope>NUCLEOTIDE SEQUENCE [LARGE SCALE GENOMIC DNA]</scope>
    <source>
        <strain evidence="2 3">JCM 8201</strain>
    </source>
</reference>
<keyword evidence="3" id="KW-1185">Reference proteome</keyword>
<dbReference type="EMBL" id="BAAATZ010000009">
    <property type="protein sequence ID" value="GAA2725909.1"/>
    <property type="molecule type" value="Genomic_DNA"/>
</dbReference>
<name>A0ABN3U739_9ACTN</name>